<reference evidence="2 3" key="1">
    <citation type="journal article" date="2019" name="Int. J. Syst. Evol. Microbiol.">
        <title>The Global Catalogue of Microorganisms (GCM) 10K type strain sequencing project: providing services to taxonomists for standard genome sequencing and annotation.</title>
        <authorList>
            <consortium name="The Broad Institute Genomics Platform"/>
            <consortium name="The Broad Institute Genome Sequencing Center for Infectious Disease"/>
            <person name="Wu L."/>
            <person name="Ma J."/>
        </authorList>
    </citation>
    <scope>NUCLEOTIDE SEQUENCE [LARGE SCALE GENOMIC DNA]</scope>
    <source>
        <strain evidence="2 3">JCM 13378</strain>
    </source>
</reference>
<evidence type="ECO:0000313" key="3">
    <source>
        <dbReference type="Proteomes" id="UP001501757"/>
    </source>
</evidence>
<evidence type="ECO:0000313" key="2">
    <source>
        <dbReference type="EMBL" id="GAA0355416.1"/>
    </source>
</evidence>
<sequence length="107" mass="11207">MKKAMILWMALGLSACVSLSQDGANVKVVDTLDEVPGDCTEVGYQEAASADEVFASALASAEIELRNRAAEHGANLIRITKKRAEVLPLSGAVMGGMTYACQGFKGS</sequence>
<accession>A0ABN0X573</accession>
<evidence type="ECO:0008006" key="4">
    <source>
        <dbReference type="Google" id="ProtNLM"/>
    </source>
</evidence>
<dbReference type="RefSeq" id="WP_343844580.1">
    <property type="nucleotide sequence ID" value="NZ_BAAAEI010000010.1"/>
</dbReference>
<evidence type="ECO:0000256" key="1">
    <source>
        <dbReference type="SAM" id="SignalP"/>
    </source>
</evidence>
<protein>
    <recommendedName>
        <fullName evidence="4">Lipoprotein</fullName>
    </recommendedName>
</protein>
<keyword evidence="3" id="KW-1185">Reference proteome</keyword>
<keyword evidence="1" id="KW-0732">Signal</keyword>
<dbReference type="EMBL" id="BAAAEI010000010">
    <property type="protein sequence ID" value="GAA0355416.1"/>
    <property type="molecule type" value="Genomic_DNA"/>
</dbReference>
<feature type="chain" id="PRO_5046293830" description="Lipoprotein" evidence="1">
    <location>
        <begin position="21"/>
        <end position="107"/>
    </location>
</feature>
<organism evidence="2 3">
    <name type="scientific">Bowmanella denitrificans</name>
    <dbReference type="NCBI Taxonomy" id="366582"/>
    <lineage>
        <taxon>Bacteria</taxon>
        <taxon>Pseudomonadati</taxon>
        <taxon>Pseudomonadota</taxon>
        <taxon>Gammaproteobacteria</taxon>
        <taxon>Alteromonadales</taxon>
        <taxon>Alteromonadaceae</taxon>
        <taxon>Bowmanella</taxon>
    </lineage>
</organism>
<dbReference type="Proteomes" id="UP001501757">
    <property type="component" value="Unassembled WGS sequence"/>
</dbReference>
<feature type="signal peptide" evidence="1">
    <location>
        <begin position="1"/>
        <end position="20"/>
    </location>
</feature>
<gene>
    <name evidence="2" type="ORF">GCM10009092_19610</name>
</gene>
<proteinExistence type="predicted"/>
<dbReference type="PROSITE" id="PS51257">
    <property type="entry name" value="PROKAR_LIPOPROTEIN"/>
    <property type="match status" value="1"/>
</dbReference>
<name>A0ABN0X573_9ALTE</name>
<comment type="caution">
    <text evidence="2">The sequence shown here is derived from an EMBL/GenBank/DDBJ whole genome shotgun (WGS) entry which is preliminary data.</text>
</comment>